<evidence type="ECO:0000313" key="3">
    <source>
        <dbReference type="WBParaSite" id="BPAG_0000451301-mRNA-1"/>
    </source>
</evidence>
<sequence length="46" mass="5672">MLFHGLNIIIYFYPKIDWMSTMKMMKFQRMTFKMRHITVILLVMDG</sequence>
<reference evidence="3" key="1">
    <citation type="submission" date="2017-02" db="UniProtKB">
        <authorList>
            <consortium name="WormBaseParasite"/>
        </authorList>
    </citation>
    <scope>IDENTIFICATION</scope>
</reference>
<accession>A0A0N4T8H6</accession>
<evidence type="ECO:0000313" key="1">
    <source>
        <dbReference type="EMBL" id="VDN85663.1"/>
    </source>
</evidence>
<evidence type="ECO:0000313" key="2">
    <source>
        <dbReference type="Proteomes" id="UP000278627"/>
    </source>
</evidence>
<name>A0A0N4T8H6_BRUPA</name>
<keyword evidence="2" id="KW-1185">Reference proteome</keyword>
<dbReference type="AlphaFoldDB" id="A0A0N4T8H6"/>
<gene>
    <name evidence="1" type="ORF">BPAG_LOCUS4477</name>
</gene>
<dbReference type="EMBL" id="UZAD01002225">
    <property type="protein sequence ID" value="VDN85663.1"/>
    <property type="molecule type" value="Genomic_DNA"/>
</dbReference>
<dbReference type="WBParaSite" id="BPAG_0000451301-mRNA-1">
    <property type="protein sequence ID" value="BPAG_0000451301-mRNA-1"/>
    <property type="gene ID" value="BPAG_0000451301"/>
</dbReference>
<protein>
    <submittedName>
        <fullName evidence="1 3">Uncharacterized protein</fullName>
    </submittedName>
</protein>
<organism evidence="3">
    <name type="scientific">Brugia pahangi</name>
    <name type="common">Filarial nematode worm</name>
    <dbReference type="NCBI Taxonomy" id="6280"/>
    <lineage>
        <taxon>Eukaryota</taxon>
        <taxon>Metazoa</taxon>
        <taxon>Ecdysozoa</taxon>
        <taxon>Nematoda</taxon>
        <taxon>Chromadorea</taxon>
        <taxon>Rhabditida</taxon>
        <taxon>Spirurina</taxon>
        <taxon>Spiruromorpha</taxon>
        <taxon>Filarioidea</taxon>
        <taxon>Onchocercidae</taxon>
        <taxon>Brugia</taxon>
    </lineage>
</organism>
<proteinExistence type="predicted"/>
<dbReference type="Proteomes" id="UP000278627">
    <property type="component" value="Unassembled WGS sequence"/>
</dbReference>
<reference evidence="1 2" key="2">
    <citation type="submission" date="2018-11" db="EMBL/GenBank/DDBJ databases">
        <authorList>
            <consortium name="Pathogen Informatics"/>
        </authorList>
    </citation>
    <scope>NUCLEOTIDE SEQUENCE [LARGE SCALE GENOMIC DNA]</scope>
</reference>